<sequence>MPRQPLMPSLQTSTHKVGARDEQQESKIKETDIPSENPMIADRQVTENMNEPLHHVQLFP</sequence>
<accession>R0JUC3</accession>
<reference evidence="3" key="1">
    <citation type="journal article" date="2013" name="Nat. Genet.">
        <title>The duck genome and transcriptome provide insight into an avian influenza virus reservoir species.</title>
        <authorList>
            <person name="Huang Y."/>
            <person name="Li Y."/>
            <person name="Burt D.W."/>
            <person name="Chen H."/>
            <person name="Zhang Y."/>
            <person name="Qian W."/>
            <person name="Kim H."/>
            <person name="Gan S."/>
            <person name="Zhao Y."/>
            <person name="Li J."/>
            <person name="Yi K."/>
            <person name="Feng H."/>
            <person name="Zhu P."/>
            <person name="Li B."/>
            <person name="Liu Q."/>
            <person name="Fairley S."/>
            <person name="Magor K.E."/>
            <person name="Du Z."/>
            <person name="Hu X."/>
            <person name="Goodman L."/>
            <person name="Tafer H."/>
            <person name="Vignal A."/>
            <person name="Lee T."/>
            <person name="Kim K.W."/>
            <person name="Sheng Z."/>
            <person name="An Y."/>
            <person name="Searle S."/>
            <person name="Herrero J."/>
            <person name="Groenen M.A."/>
            <person name="Crooijmans R.P."/>
            <person name="Faraut T."/>
            <person name="Cai Q."/>
            <person name="Webster R.G."/>
            <person name="Aldridge J.R."/>
            <person name="Warren W.C."/>
            <person name="Bartschat S."/>
            <person name="Kehr S."/>
            <person name="Marz M."/>
            <person name="Stadler P.F."/>
            <person name="Smith J."/>
            <person name="Kraus R.H."/>
            <person name="Zhao Y."/>
            <person name="Ren L."/>
            <person name="Fei J."/>
            <person name="Morisson M."/>
            <person name="Kaiser P."/>
            <person name="Griffin D.K."/>
            <person name="Rao M."/>
            <person name="Pitel F."/>
            <person name="Wang J."/>
            <person name="Li N."/>
        </authorList>
    </citation>
    <scope>NUCLEOTIDE SEQUENCE [LARGE SCALE GENOMIC DNA]</scope>
</reference>
<dbReference type="Proteomes" id="UP000296049">
    <property type="component" value="Unassembled WGS sequence"/>
</dbReference>
<dbReference type="EMBL" id="KB743132">
    <property type="protein sequence ID" value="EOB01111.1"/>
    <property type="molecule type" value="Genomic_DNA"/>
</dbReference>
<name>R0JUC3_ANAPL</name>
<gene>
    <name evidence="2" type="ORF">Anapl_17420</name>
</gene>
<evidence type="ECO:0000256" key="1">
    <source>
        <dbReference type="SAM" id="MobiDB-lite"/>
    </source>
</evidence>
<feature type="region of interest" description="Disordered" evidence="1">
    <location>
        <begin position="1"/>
        <end position="38"/>
    </location>
</feature>
<proteinExistence type="predicted"/>
<feature type="compositionally biased region" description="Basic and acidic residues" evidence="1">
    <location>
        <begin position="18"/>
        <end position="32"/>
    </location>
</feature>
<evidence type="ECO:0000313" key="3">
    <source>
        <dbReference type="Proteomes" id="UP000296049"/>
    </source>
</evidence>
<organism evidence="2 3">
    <name type="scientific">Anas platyrhynchos</name>
    <name type="common">Mallard</name>
    <name type="synonym">Anas boschas</name>
    <dbReference type="NCBI Taxonomy" id="8839"/>
    <lineage>
        <taxon>Eukaryota</taxon>
        <taxon>Metazoa</taxon>
        <taxon>Chordata</taxon>
        <taxon>Craniata</taxon>
        <taxon>Vertebrata</taxon>
        <taxon>Euteleostomi</taxon>
        <taxon>Archelosauria</taxon>
        <taxon>Archosauria</taxon>
        <taxon>Dinosauria</taxon>
        <taxon>Saurischia</taxon>
        <taxon>Theropoda</taxon>
        <taxon>Coelurosauria</taxon>
        <taxon>Aves</taxon>
        <taxon>Neognathae</taxon>
        <taxon>Galloanserae</taxon>
        <taxon>Anseriformes</taxon>
        <taxon>Anatidae</taxon>
        <taxon>Anatinae</taxon>
        <taxon>Anas</taxon>
    </lineage>
</organism>
<keyword evidence="3" id="KW-1185">Reference proteome</keyword>
<dbReference type="AlphaFoldDB" id="R0JUC3"/>
<evidence type="ECO:0000313" key="2">
    <source>
        <dbReference type="EMBL" id="EOB01111.1"/>
    </source>
</evidence>
<protein>
    <submittedName>
        <fullName evidence="2">Uncharacterized protein</fullName>
    </submittedName>
</protein>